<sequence length="226" mass="24928">MTQHEKTICVFCGSSYGNSELYAKLAYELGVKLAEKRYGIVYGGGTTGLMGAVANGCASNGGYVHGVIPEALITRERIDSKQFNESIKSTVDNHTGVTPIPEEKEYGKTTIVKDMHTRKRLMSTEANAFIALPGGYGTLEELMEIVTWSQLGIHDQPIVLFNIDGFYDGFIEFIKTAIQSGFISERNGDIIVVANTIDEVLAGIDDYKVPEGRFKLKWNDECDETH</sequence>
<proteinExistence type="predicted"/>
<dbReference type="AlphaFoldDB" id="A0A1B2J6F1"/>
<dbReference type="Pfam" id="PF03641">
    <property type="entry name" value="Lysine_decarbox"/>
    <property type="match status" value="1"/>
</dbReference>
<dbReference type="InterPro" id="IPR005269">
    <property type="entry name" value="LOG"/>
</dbReference>
<dbReference type="Gene3D" id="3.40.50.450">
    <property type="match status" value="1"/>
</dbReference>
<dbReference type="FunFam" id="3.40.50.450:FF:000018">
    <property type="entry name" value="Lysine decarboxylase-like protein"/>
    <property type="match status" value="1"/>
</dbReference>
<dbReference type="EMBL" id="CP014584">
    <property type="protein sequence ID" value="ANZ73565.1"/>
    <property type="molecule type" value="Genomic_DNA"/>
</dbReference>
<accession>A0A1B2J6F1</accession>
<evidence type="ECO:0000313" key="1">
    <source>
        <dbReference type="EMBL" id="ANZ73565.1"/>
    </source>
</evidence>
<organism evidence="1 2">
    <name type="scientific">Komagataella pastoris</name>
    <name type="common">Yeast</name>
    <name type="synonym">Pichia pastoris</name>
    <dbReference type="NCBI Taxonomy" id="4922"/>
    <lineage>
        <taxon>Eukaryota</taxon>
        <taxon>Fungi</taxon>
        <taxon>Dikarya</taxon>
        <taxon>Ascomycota</taxon>
        <taxon>Saccharomycotina</taxon>
        <taxon>Pichiomycetes</taxon>
        <taxon>Pichiales</taxon>
        <taxon>Pichiaceae</taxon>
        <taxon>Komagataella</taxon>
    </lineage>
</organism>
<dbReference type="GO" id="GO:0009691">
    <property type="term" value="P:cytokinin biosynthetic process"/>
    <property type="evidence" value="ECO:0007669"/>
    <property type="project" value="InterPro"/>
</dbReference>
<name>A0A1B2J6F1_PICPA</name>
<dbReference type="GO" id="GO:0005829">
    <property type="term" value="C:cytosol"/>
    <property type="evidence" value="ECO:0007669"/>
    <property type="project" value="TreeGrafter"/>
</dbReference>
<dbReference type="GO" id="GO:0016799">
    <property type="term" value="F:hydrolase activity, hydrolyzing N-glycosyl compounds"/>
    <property type="evidence" value="ECO:0007669"/>
    <property type="project" value="TreeGrafter"/>
</dbReference>
<dbReference type="Proteomes" id="UP000094565">
    <property type="component" value="Chromosome 1"/>
</dbReference>
<dbReference type="PANTHER" id="PTHR31223">
    <property type="entry name" value="LOG FAMILY PROTEIN YJL055W"/>
    <property type="match status" value="1"/>
</dbReference>
<evidence type="ECO:0000313" key="2">
    <source>
        <dbReference type="Proteomes" id="UP000094565"/>
    </source>
</evidence>
<dbReference type="NCBIfam" id="TIGR00730">
    <property type="entry name" value="Rossman fold protein, TIGR00730 family"/>
    <property type="match status" value="1"/>
</dbReference>
<dbReference type="InterPro" id="IPR031100">
    <property type="entry name" value="LOG_fam"/>
</dbReference>
<reference evidence="1 2" key="1">
    <citation type="submission" date="2016-02" db="EMBL/GenBank/DDBJ databases">
        <title>Comparative genomic and transcriptomic foundation for Pichia pastoris.</title>
        <authorList>
            <person name="Love K.R."/>
            <person name="Shah K.A."/>
            <person name="Whittaker C.A."/>
            <person name="Wu J."/>
            <person name="Bartlett M.C."/>
            <person name="Ma D."/>
            <person name="Leeson R.L."/>
            <person name="Priest M."/>
            <person name="Young S.K."/>
            <person name="Love J.C."/>
        </authorList>
    </citation>
    <scope>NUCLEOTIDE SEQUENCE [LARGE SCALE GENOMIC DNA]</scope>
    <source>
        <strain evidence="1 2">ATCC 28485</strain>
    </source>
</reference>
<protein>
    <submittedName>
        <fullName evidence="1">BA75_01439T0</fullName>
    </submittedName>
</protein>
<dbReference type="PANTHER" id="PTHR31223:SF70">
    <property type="entry name" value="LOG FAMILY PROTEIN YJL055W"/>
    <property type="match status" value="1"/>
</dbReference>
<dbReference type="OrthoDB" id="414463at2759"/>
<gene>
    <name evidence="1" type="primary">YJL055W</name>
    <name evidence="1" type="ORF">ATY40_BA7501439</name>
</gene>
<dbReference type="SUPFAM" id="SSF102405">
    <property type="entry name" value="MCP/YpsA-like"/>
    <property type="match status" value="1"/>
</dbReference>
<keyword evidence="2" id="KW-1185">Reference proteome</keyword>